<evidence type="ECO:0000256" key="3">
    <source>
        <dbReference type="ARBA" id="ARBA00023157"/>
    </source>
</evidence>
<dbReference type="Gene3D" id="4.10.410.10">
    <property type="entry name" value="Pancreatic trypsin inhibitor Kunitz domain"/>
    <property type="match status" value="2"/>
</dbReference>
<dbReference type="Pfam" id="PF00014">
    <property type="entry name" value="Kunitz_BPTI"/>
    <property type="match status" value="2"/>
</dbReference>
<reference evidence="5" key="1">
    <citation type="submission" date="2020-11" db="EMBL/GenBank/DDBJ databases">
        <authorList>
            <person name="Tran Van P."/>
        </authorList>
    </citation>
    <scope>NUCLEOTIDE SEQUENCE</scope>
</reference>
<dbReference type="SMART" id="SM00131">
    <property type="entry name" value="KU"/>
    <property type="match status" value="2"/>
</dbReference>
<keyword evidence="1" id="KW-0646">Protease inhibitor</keyword>
<evidence type="ECO:0000256" key="2">
    <source>
        <dbReference type="ARBA" id="ARBA00022900"/>
    </source>
</evidence>
<protein>
    <recommendedName>
        <fullName evidence="4">BPTI/Kunitz inhibitor domain-containing protein</fullName>
    </recommendedName>
</protein>
<dbReference type="InterPro" id="IPR050098">
    <property type="entry name" value="TFPI/VKTCI-like"/>
</dbReference>
<dbReference type="CDD" id="cd00109">
    <property type="entry name" value="Kunitz-type"/>
    <property type="match status" value="2"/>
</dbReference>
<keyword evidence="2" id="KW-0722">Serine protease inhibitor</keyword>
<dbReference type="PROSITE" id="PS00280">
    <property type="entry name" value="BPTI_KUNITZ_1"/>
    <property type="match status" value="2"/>
</dbReference>
<sequence>MKPLLLVMPFLSQYNGRRASVNTRRSKCDNFWGVVIVDVPYDYIRIGQRSLKRESHCHLIDEHVQRFQIRIDSRRTVFCMRTRLLDPNLSLTGCKFQKESGHCLGFNERYYYNLETMSCKEFIYGGCQGNCNRYSSYKKCMKACHDYFHITPMQARIQGGSKGCKLQKEKGICKAYFERYYYDLETKSCKKFIYGGCKGNCNRYSSYKQCMKACHATSTLQLLGTRDSDYCNFTTVLEEEAPISGNNDSSA</sequence>
<name>A0A7R9JXX3_TIMGE</name>
<feature type="domain" description="BPTI/Kunitz inhibitor" evidence="4">
    <location>
        <begin position="94"/>
        <end position="144"/>
    </location>
</feature>
<dbReference type="InterPro" id="IPR036880">
    <property type="entry name" value="Kunitz_BPTI_sf"/>
</dbReference>
<dbReference type="EMBL" id="OE840956">
    <property type="protein sequence ID" value="CAD7593453.1"/>
    <property type="molecule type" value="Genomic_DNA"/>
</dbReference>
<dbReference type="AlphaFoldDB" id="A0A7R9JXX3"/>
<dbReference type="PANTHER" id="PTHR10083:SF374">
    <property type="entry name" value="BPTI_KUNITZ INHIBITOR DOMAIN-CONTAINING PROTEIN"/>
    <property type="match status" value="1"/>
</dbReference>
<dbReference type="GO" id="GO:0004867">
    <property type="term" value="F:serine-type endopeptidase inhibitor activity"/>
    <property type="evidence" value="ECO:0007669"/>
    <property type="project" value="UniProtKB-KW"/>
</dbReference>
<dbReference type="InterPro" id="IPR002223">
    <property type="entry name" value="Kunitz_BPTI"/>
</dbReference>
<keyword evidence="3" id="KW-1015">Disulfide bond</keyword>
<dbReference type="SUPFAM" id="SSF57362">
    <property type="entry name" value="BPTI-like"/>
    <property type="match status" value="2"/>
</dbReference>
<organism evidence="5">
    <name type="scientific">Timema genevievae</name>
    <name type="common">Walking stick</name>
    <dbReference type="NCBI Taxonomy" id="629358"/>
    <lineage>
        <taxon>Eukaryota</taxon>
        <taxon>Metazoa</taxon>
        <taxon>Ecdysozoa</taxon>
        <taxon>Arthropoda</taxon>
        <taxon>Hexapoda</taxon>
        <taxon>Insecta</taxon>
        <taxon>Pterygota</taxon>
        <taxon>Neoptera</taxon>
        <taxon>Polyneoptera</taxon>
        <taxon>Phasmatodea</taxon>
        <taxon>Timematodea</taxon>
        <taxon>Timematoidea</taxon>
        <taxon>Timematidae</taxon>
        <taxon>Timema</taxon>
    </lineage>
</organism>
<dbReference type="PRINTS" id="PR00759">
    <property type="entry name" value="BASICPTASE"/>
</dbReference>
<dbReference type="InterPro" id="IPR020901">
    <property type="entry name" value="Prtase_inh_Kunz-CS"/>
</dbReference>
<feature type="domain" description="BPTI/Kunitz inhibitor" evidence="4">
    <location>
        <begin position="164"/>
        <end position="214"/>
    </location>
</feature>
<dbReference type="PANTHER" id="PTHR10083">
    <property type="entry name" value="KUNITZ-TYPE PROTEASE INHIBITOR-RELATED"/>
    <property type="match status" value="1"/>
</dbReference>
<evidence type="ECO:0000313" key="5">
    <source>
        <dbReference type="EMBL" id="CAD7593453.1"/>
    </source>
</evidence>
<gene>
    <name evidence="5" type="ORF">TGEB3V08_LOCUS5318</name>
</gene>
<dbReference type="PROSITE" id="PS50279">
    <property type="entry name" value="BPTI_KUNITZ_2"/>
    <property type="match status" value="2"/>
</dbReference>
<evidence type="ECO:0000259" key="4">
    <source>
        <dbReference type="PROSITE" id="PS50279"/>
    </source>
</evidence>
<proteinExistence type="predicted"/>
<evidence type="ECO:0000256" key="1">
    <source>
        <dbReference type="ARBA" id="ARBA00022690"/>
    </source>
</evidence>
<accession>A0A7R9JXX3</accession>